<reference evidence="4" key="1">
    <citation type="journal article" date="2019" name="Int. J. Syst. Evol. Microbiol.">
        <title>The Global Catalogue of Microorganisms (GCM) 10K type strain sequencing project: providing services to taxonomists for standard genome sequencing and annotation.</title>
        <authorList>
            <consortium name="The Broad Institute Genomics Platform"/>
            <consortium name="The Broad Institute Genome Sequencing Center for Infectious Disease"/>
            <person name="Wu L."/>
            <person name="Ma J."/>
        </authorList>
    </citation>
    <scope>NUCLEOTIDE SEQUENCE [LARGE SCALE GENOMIC DNA]</scope>
    <source>
        <strain evidence="4">JCM 17543</strain>
    </source>
</reference>
<dbReference type="InterPro" id="IPR036291">
    <property type="entry name" value="NAD(P)-bd_dom_sf"/>
</dbReference>
<dbReference type="PANTHER" id="PTHR44154">
    <property type="entry name" value="QUINONE OXIDOREDUCTASE"/>
    <property type="match status" value="1"/>
</dbReference>
<evidence type="ECO:0000259" key="2">
    <source>
        <dbReference type="SMART" id="SM00829"/>
    </source>
</evidence>
<dbReference type="Proteomes" id="UP001500827">
    <property type="component" value="Unassembled WGS sequence"/>
</dbReference>
<name>A0ABP7L733_9SPHN</name>
<keyword evidence="1" id="KW-0521">NADP</keyword>
<dbReference type="SUPFAM" id="SSF51735">
    <property type="entry name" value="NAD(P)-binding Rossmann-fold domains"/>
    <property type="match status" value="1"/>
</dbReference>
<dbReference type="InterPro" id="IPR011032">
    <property type="entry name" value="GroES-like_sf"/>
</dbReference>
<evidence type="ECO:0000313" key="4">
    <source>
        <dbReference type="Proteomes" id="UP001500827"/>
    </source>
</evidence>
<dbReference type="InterPro" id="IPR013154">
    <property type="entry name" value="ADH-like_N"/>
</dbReference>
<sequence length="334" mass="35013">MPTSSMIAAVVEEENGPFVLRERARPEPAPGQVLVRIEASGTNPLDTKIRSGQAPHARQPLPATLGMDLSGTVVALGAGIDRFQVGDTVYGFAGGVGGRQGSHAQYGAFDERLLARKPASLSMQAASVLPLVVITAWEGLVDRAQVKAGQTVLIQGGAGGVGQVAVQIALARGAKVFATDFGDDLDYVRAMGAVAIDAKRDVASYVAEHTDGQGFDLVYDTVGGPVLDASFEAVRRFGHVVSCLGWGTHKLAPLSFKQATYSGVFTLQPLIADEGRAHFGDILDEARKLVETGKLSPRLDPRAFALEDLGPAYDAVLGTNGAPRQRGKIAITIS</sequence>
<dbReference type="Pfam" id="PF00107">
    <property type="entry name" value="ADH_zinc_N"/>
    <property type="match status" value="1"/>
</dbReference>
<protein>
    <submittedName>
        <fullName evidence="3">Zinc-dependent alcohol dehydrogenase family protein</fullName>
    </submittedName>
</protein>
<feature type="domain" description="Enoyl reductase (ER)" evidence="2">
    <location>
        <begin position="16"/>
        <end position="331"/>
    </location>
</feature>
<proteinExistence type="predicted"/>
<dbReference type="SMART" id="SM00829">
    <property type="entry name" value="PKS_ER"/>
    <property type="match status" value="1"/>
</dbReference>
<dbReference type="Gene3D" id="3.90.180.10">
    <property type="entry name" value="Medium-chain alcohol dehydrogenases, catalytic domain"/>
    <property type="match status" value="1"/>
</dbReference>
<dbReference type="PANTHER" id="PTHR44154:SF1">
    <property type="entry name" value="QUINONE OXIDOREDUCTASE"/>
    <property type="match status" value="1"/>
</dbReference>
<dbReference type="SUPFAM" id="SSF50129">
    <property type="entry name" value="GroES-like"/>
    <property type="match status" value="1"/>
</dbReference>
<dbReference type="InterPro" id="IPR013149">
    <property type="entry name" value="ADH-like_C"/>
</dbReference>
<evidence type="ECO:0000313" key="3">
    <source>
        <dbReference type="EMBL" id="GAA3895030.1"/>
    </source>
</evidence>
<comment type="caution">
    <text evidence="3">The sequence shown here is derived from an EMBL/GenBank/DDBJ whole genome shotgun (WGS) entry which is preliminary data.</text>
</comment>
<dbReference type="RefSeq" id="WP_344698829.1">
    <property type="nucleotide sequence ID" value="NZ_BAABBM010000001.1"/>
</dbReference>
<dbReference type="Gene3D" id="3.40.50.720">
    <property type="entry name" value="NAD(P)-binding Rossmann-like Domain"/>
    <property type="match status" value="1"/>
</dbReference>
<organism evidence="3 4">
    <name type="scientific">Sphingomonas limnosediminicola</name>
    <dbReference type="NCBI Taxonomy" id="940133"/>
    <lineage>
        <taxon>Bacteria</taxon>
        <taxon>Pseudomonadati</taxon>
        <taxon>Pseudomonadota</taxon>
        <taxon>Alphaproteobacteria</taxon>
        <taxon>Sphingomonadales</taxon>
        <taxon>Sphingomonadaceae</taxon>
        <taxon>Sphingomonas</taxon>
    </lineage>
</organism>
<dbReference type="InterPro" id="IPR051603">
    <property type="entry name" value="Zinc-ADH_QOR/CCCR"/>
</dbReference>
<dbReference type="Pfam" id="PF08240">
    <property type="entry name" value="ADH_N"/>
    <property type="match status" value="1"/>
</dbReference>
<dbReference type="InterPro" id="IPR020843">
    <property type="entry name" value="ER"/>
</dbReference>
<gene>
    <name evidence="3" type="ORF">GCM10022276_12650</name>
</gene>
<accession>A0ABP7L733</accession>
<dbReference type="CDD" id="cd08272">
    <property type="entry name" value="MDR6"/>
    <property type="match status" value="1"/>
</dbReference>
<keyword evidence="4" id="KW-1185">Reference proteome</keyword>
<dbReference type="EMBL" id="BAABBM010000001">
    <property type="protein sequence ID" value="GAA3895030.1"/>
    <property type="molecule type" value="Genomic_DNA"/>
</dbReference>
<evidence type="ECO:0000256" key="1">
    <source>
        <dbReference type="ARBA" id="ARBA00022857"/>
    </source>
</evidence>